<feature type="compositionally biased region" description="Basic and acidic residues" evidence="10">
    <location>
        <begin position="795"/>
        <end position="806"/>
    </location>
</feature>
<evidence type="ECO:0000256" key="7">
    <source>
        <dbReference type="ARBA" id="ARBA00023015"/>
    </source>
</evidence>
<comment type="caution">
    <text evidence="12">The sequence shown here is derived from an EMBL/GenBank/DDBJ whole genome shotgun (WGS) entry which is preliminary data.</text>
</comment>
<evidence type="ECO:0000256" key="9">
    <source>
        <dbReference type="ARBA" id="ARBA00023242"/>
    </source>
</evidence>
<evidence type="ECO:0000256" key="5">
    <source>
        <dbReference type="ARBA" id="ARBA00023002"/>
    </source>
</evidence>
<keyword evidence="7" id="KW-0805">Transcription regulation</keyword>
<dbReference type="InterPro" id="IPR050690">
    <property type="entry name" value="JHDM1_Histone_Demethylase"/>
</dbReference>
<evidence type="ECO:0000256" key="8">
    <source>
        <dbReference type="ARBA" id="ARBA00023163"/>
    </source>
</evidence>
<dbReference type="PROSITE" id="PS51184">
    <property type="entry name" value="JMJC"/>
    <property type="match status" value="1"/>
</dbReference>
<evidence type="ECO:0000313" key="12">
    <source>
        <dbReference type="EMBL" id="CAI5449702.1"/>
    </source>
</evidence>
<evidence type="ECO:0000256" key="10">
    <source>
        <dbReference type="SAM" id="MobiDB-lite"/>
    </source>
</evidence>
<evidence type="ECO:0000256" key="1">
    <source>
        <dbReference type="ARBA" id="ARBA00004123"/>
    </source>
</evidence>
<evidence type="ECO:0000256" key="6">
    <source>
        <dbReference type="ARBA" id="ARBA00023004"/>
    </source>
</evidence>
<reference evidence="12" key="1">
    <citation type="submission" date="2022-11" db="EMBL/GenBank/DDBJ databases">
        <authorList>
            <person name="Kikuchi T."/>
        </authorList>
    </citation>
    <scope>NUCLEOTIDE SEQUENCE</scope>
    <source>
        <strain evidence="12">PS1010</strain>
    </source>
</reference>
<protein>
    <recommendedName>
        <fullName evidence="11">JmjC domain-containing protein</fullName>
    </recommendedName>
</protein>
<name>A0A9P1IR71_9PELO</name>
<dbReference type="SUPFAM" id="SSF51197">
    <property type="entry name" value="Clavaminate synthase-like"/>
    <property type="match status" value="1"/>
</dbReference>
<dbReference type="Pfam" id="PF02373">
    <property type="entry name" value="JmjC"/>
    <property type="match status" value="1"/>
</dbReference>
<feature type="region of interest" description="Disordered" evidence="10">
    <location>
        <begin position="640"/>
        <end position="666"/>
    </location>
</feature>
<dbReference type="Gene3D" id="3.30.40.10">
    <property type="entry name" value="Zinc/RING finger domain, C3HC4 (zinc finger)"/>
    <property type="match status" value="1"/>
</dbReference>
<dbReference type="Pfam" id="PF17811">
    <property type="entry name" value="JHD"/>
    <property type="match status" value="1"/>
</dbReference>
<sequence length="822" mass="95103">MESSVPQLSSSSEHVFAEEKLEIQSGINSVAQEVQFSQSEQVATQSTSNIPQVSPAQISQGNQLPRFPQNLNDPRINIHLPTARPPSVSKDPFLLLAEENARIIIAKEAERIRLKEKSCHSEEEEIDLKTPKIGEVCGKCHLYHHEDEDEITREELFLAENEAAAEKEQPKLQLMSKKKSHRHKQIGYKWILCDICNTWYHFLCTGLEQFQFYLYKTFHCQNCEAVAGPSNIQKSLDIVINGTKEQNPQKSKLDRNYGLKDSYKEESQLPAPNENEVEIVENGYEFHKKIQENGGISKWNKVFLIENMDGLEMKMPEKESFDIENVVELMGDDYEVDTIDVYNQNTYSMKLKTFLALFRDPKPRKRLYNFLSLEFSENEKMRQIIKPPWFVRDNSMIDQLWPETESKDWLRLIQLEENLAEEQRPKVEEFCLSGMANSYTDFHIDFGGSSVYYHIFKGKKVFYIAPPNERNLKAFEKHETSKKTHEWFGHKIAGSVKRVVIEEGQTLLIPAGWIHAVWTPQDSLVFGGNFLHLGNAEMQMRIYQLEMAVRNIVKTEDKFYFPNFEFVHWMYVRNVILERLKESNDEGISMMDSDFCMWKAAKCFASEMRIWLAKGDPREDLEQKSKVLNSLDVQLRKQEKIQKEGKKMKREKSGGGASPEDYRPYKKRSRVEVAPVKNEIVSKINGVPVEQFLVKKEEEESTQPPPIKIKIQLESNLDQMATAKMFNNGRTSSGRKVKLNQQIVDYCGKRIEDGKSLDDETIPVLKSYAELDEDLEKCEKASSVAKPKIVKPKKEKAAKPIKEPRKSATQTTKQRLAKKLKM</sequence>
<evidence type="ECO:0000313" key="13">
    <source>
        <dbReference type="Proteomes" id="UP001152747"/>
    </source>
</evidence>
<evidence type="ECO:0000259" key="11">
    <source>
        <dbReference type="PROSITE" id="PS51184"/>
    </source>
</evidence>
<dbReference type="CDD" id="cd15517">
    <property type="entry name" value="PHD_TCF19_like"/>
    <property type="match status" value="1"/>
</dbReference>
<proteinExistence type="predicted"/>
<keyword evidence="6" id="KW-0408">Iron</keyword>
<dbReference type="EMBL" id="CANHGI010000004">
    <property type="protein sequence ID" value="CAI5449702.1"/>
    <property type="molecule type" value="Genomic_DNA"/>
</dbReference>
<comment type="subcellular location">
    <subcellularLocation>
        <location evidence="1">Nucleus</location>
    </subcellularLocation>
</comment>
<dbReference type="InterPro" id="IPR041070">
    <property type="entry name" value="JHD"/>
</dbReference>
<feature type="domain" description="JmjC" evidence="11">
    <location>
        <begin position="376"/>
        <end position="547"/>
    </location>
</feature>
<dbReference type="InterPro" id="IPR013083">
    <property type="entry name" value="Znf_RING/FYVE/PHD"/>
</dbReference>
<organism evidence="12 13">
    <name type="scientific">Caenorhabditis angaria</name>
    <dbReference type="NCBI Taxonomy" id="860376"/>
    <lineage>
        <taxon>Eukaryota</taxon>
        <taxon>Metazoa</taxon>
        <taxon>Ecdysozoa</taxon>
        <taxon>Nematoda</taxon>
        <taxon>Chromadorea</taxon>
        <taxon>Rhabditida</taxon>
        <taxon>Rhabditina</taxon>
        <taxon>Rhabditomorpha</taxon>
        <taxon>Rhabditoidea</taxon>
        <taxon>Rhabditidae</taxon>
        <taxon>Peloderinae</taxon>
        <taxon>Caenorhabditis</taxon>
    </lineage>
</organism>
<dbReference type="PANTHER" id="PTHR23123">
    <property type="entry name" value="PHD/F-BOX CONTAINING PROTEIN"/>
    <property type="match status" value="1"/>
</dbReference>
<dbReference type="Gene3D" id="2.60.120.650">
    <property type="entry name" value="Cupin"/>
    <property type="match status" value="1"/>
</dbReference>
<keyword evidence="13" id="KW-1185">Reference proteome</keyword>
<evidence type="ECO:0000256" key="4">
    <source>
        <dbReference type="ARBA" id="ARBA00022964"/>
    </source>
</evidence>
<accession>A0A9P1IR71</accession>
<dbReference type="SMART" id="SM00558">
    <property type="entry name" value="JmjC"/>
    <property type="match status" value="1"/>
</dbReference>
<dbReference type="GO" id="GO:0006325">
    <property type="term" value="P:chromatin organization"/>
    <property type="evidence" value="ECO:0007669"/>
    <property type="project" value="UniProtKB-KW"/>
</dbReference>
<dbReference type="InterPro" id="IPR003347">
    <property type="entry name" value="JmjC_dom"/>
</dbReference>
<keyword evidence="5" id="KW-0560">Oxidoreductase</keyword>
<keyword evidence="4" id="KW-0223">Dioxygenase</keyword>
<dbReference type="OrthoDB" id="5876800at2759"/>
<dbReference type="GO" id="GO:0046872">
    <property type="term" value="F:metal ion binding"/>
    <property type="evidence" value="ECO:0007669"/>
    <property type="project" value="UniProtKB-KW"/>
</dbReference>
<keyword evidence="8" id="KW-0804">Transcription</keyword>
<keyword evidence="2" id="KW-0479">Metal-binding</keyword>
<feature type="region of interest" description="Disordered" evidence="10">
    <location>
        <begin position="789"/>
        <end position="822"/>
    </location>
</feature>
<keyword evidence="3" id="KW-0156">Chromatin regulator</keyword>
<dbReference type="AlphaFoldDB" id="A0A9P1IR71"/>
<dbReference type="GO" id="GO:0005634">
    <property type="term" value="C:nucleus"/>
    <property type="evidence" value="ECO:0007669"/>
    <property type="project" value="UniProtKB-SubCell"/>
</dbReference>
<evidence type="ECO:0000256" key="2">
    <source>
        <dbReference type="ARBA" id="ARBA00022723"/>
    </source>
</evidence>
<feature type="region of interest" description="Disordered" evidence="10">
    <location>
        <begin position="35"/>
        <end position="55"/>
    </location>
</feature>
<gene>
    <name evidence="12" type="ORF">CAMP_LOCUS12339</name>
</gene>
<keyword evidence="9" id="KW-0539">Nucleus</keyword>
<dbReference type="Gene3D" id="1.20.58.1360">
    <property type="match status" value="1"/>
</dbReference>
<dbReference type="InterPro" id="IPR011011">
    <property type="entry name" value="Znf_FYVE_PHD"/>
</dbReference>
<dbReference type="Proteomes" id="UP001152747">
    <property type="component" value="Unassembled WGS sequence"/>
</dbReference>
<dbReference type="SUPFAM" id="SSF57903">
    <property type="entry name" value="FYVE/PHD zinc finger"/>
    <property type="match status" value="1"/>
</dbReference>
<dbReference type="GO" id="GO:0051213">
    <property type="term" value="F:dioxygenase activity"/>
    <property type="evidence" value="ECO:0007669"/>
    <property type="project" value="UniProtKB-KW"/>
</dbReference>
<evidence type="ECO:0000256" key="3">
    <source>
        <dbReference type="ARBA" id="ARBA00022853"/>
    </source>
</evidence>